<evidence type="ECO:0000313" key="1">
    <source>
        <dbReference type="EMBL" id="SDZ87073.1"/>
    </source>
</evidence>
<dbReference type="GO" id="GO:0016787">
    <property type="term" value="F:hydrolase activity"/>
    <property type="evidence" value="ECO:0007669"/>
    <property type="project" value="UniProtKB-KW"/>
</dbReference>
<dbReference type="NCBIfam" id="TIGR01509">
    <property type="entry name" value="HAD-SF-IA-v3"/>
    <property type="match status" value="1"/>
</dbReference>
<dbReference type="CDD" id="cd02603">
    <property type="entry name" value="HAD_sEH-N_like"/>
    <property type="match status" value="1"/>
</dbReference>
<dbReference type="PANTHER" id="PTHR43611">
    <property type="entry name" value="ALPHA-D-GLUCOSE 1-PHOSPHATE PHOSPHATASE"/>
    <property type="match status" value="1"/>
</dbReference>
<dbReference type="PANTHER" id="PTHR43611:SF3">
    <property type="entry name" value="FLAVIN MONONUCLEOTIDE HYDROLASE 1, CHLOROPLATIC"/>
    <property type="match status" value="1"/>
</dbReference>
<dbReference type="InterPro" id="IPR023214">
    <property type="entry name" value="HAD_sf"/>
</dbReference>
<dbReference type="SFLD" id="SFLDG01129">
    <property type="entry name" value="C1.5:_HAD__Beta-PGM__Phosphata"/>
    <property type="match status" value="1"/>
</dbReference>
<reference evidence="1 2" key="1">
    <citation type="submission" date="2016-10" db="EMBL/GenBank/DDBJ databases">
        <authorList>
            <person name="de Groot N.N."/>
        </authorList>
    </citation>
    <scope>NUCLEOTIDE SEQUENCE [LARGE SCALE GENOMIC DNA]</scope>
    <source>
        <strain evidence="1 2">DSM 23581</strain>
    </source>
</reference>
<dbReference type="STRING" id="908615.SAMN05421540_10222"/>
<dbReference type="InterPro" id="IPR041492">
    <property type="entry name" value="HAD_2"/>
</dbReference>
<dbReference type="InterPro" id="IPR006439">
    <property type="entry name" value="HAD-SF_hydro_IA"/>
</dbReference>
<dbReference type="RefSeq" id="WP_093238877.1">
    <property type="nucleotide sequence ID" value="NZ_FNQF01000002.1"/>
</dbReference>
<gene>
    <name evidence="1" type="ORF">SAMN05421540_10222</name>
</gene>
<name>A0A1H3WIX9_9FLAO</name>
<evidence type="ECO:0000313" key="2">
    <source>
        <dbReference type="Proteomes" id="UP000198820"/>
    </source>
</evidence>
<dbReference type="AlphaFoldDB" id="A0A1H3WIX9"/>
<proteinExistence type="predicted"/>
<sequence length="202" mass="24123">MIKTLVFDFGDVFLNLDKKATALNLAKFDLLNFTPEMWEINKKYEKGLISTESFIDFYIEEKEDLTEESFVNAWNSILINFPEHRLDFIQNLKKKQEYKLILLSNTNDLHIKWVEENIPEYPEFKACFDQFYLSHEINYRKPDTEIFQFVLEENNLIAEETFFVDDTEEHTISASKLGLKVWHLDPNKDDIIELFNKKSDLF</sequence>
<protein>
    <submittedName>
        <fullName evidence="1">Putative hydrolase of the HAD superfamily</fullName>
    </submittedName>
</protein>
<organism evidence="1 2">
    <name type="scientific">Psychroflexus halocasei</name>
    <dbReference type="NCBI Taxonomy" id="908615"/>
    <lineage>
        <taxon>Bacteria</taxon>
        <taxon>Pseudomonadati</taxon>
        <taxon>Bacteroidota</taxon>
        <taxon>Flavobacteriia</taxon>
        <taxon>Flavobacteriales</taxon>
        <taxon>Flavobacteriaceae</taxon>
        <taxon>Psychroflexus</taxon>
    </lineage>
</organism>
<dbReference type="SFLD" id="SFLDS00003">
    <property type="entry name" value="Haloacid_Dehalogenase"/>
    <property type="match status" value="1"/>
</dbReference>
<keyword evidence="1" id="KW-0378">Hydrolase</keyword>
<dbReference type="InterPro" id="IPR036412">
    <property type="entry name" value="HAD-like_sf"/>
</dbReference>
<dbReference type="Gene3D" id="1.10.150.240">
    <property type="entry name" value="Putative phosphatase, domain 2"/>
    <property type="match status" value="1"/>
</dbReference>
<dbReference type="Proteomes" id="UP000198820">
    <property type="component" value="Unassembled WGS sequence"/>
</dbReference>
<dbReference type="Pfam" id="PF13419">
    <property type="entry name" value="HAD_2"/>
    <property type="match status" value="1"/>
</dbReference>
<dbReference type="PRINTS" id="PR00413">
    <property type="entry name" value="HADHALOGNASE"/>
</dbReference>
<keyword evidence="2" id="KW-1185">Reference proteome</keyword>
<dbReference type="EMBL" id="FNQF01000002">
    <property type="protein sequence ID" value="SDZ87073.1"/>
    <property type="molecule type" value="Genomic_DNA"/>
</dbReference>
<dbReference type="InterPro" id="IPR023198">
    <property type="entry name" value="PGP-like_dom2"/>
</dbReference>
<dbReference type="SUPFAM" id="SSF56784">
    <property type="entry name" value="HAD-like"/>
    <property type="match status" value="1"/>
</dbReference>
<dbReference type="Gene3D" id="3.40.50.1000">
    <property type="entry name" value="HAD superfamily/HAD-like"/>
    <property type="match status" value="1"/>
</dbReference>
<accession>A0A1H3WIX9</accession>